<gene>
    <name evidence="1" type="ORF">BTO16_13325</name>
</gene>
<proteinExistence type="predicted"/>
<dbReference type="OrthoDB" id="5526158at2"/>
<sequence length="230" mass="26071">MKLRIILFVCIATTLFSCESNEIEIDTNNLLYGSWVSPEYDSETTTFKRGANLPKEAYGVSFNKEGVFKEKTSGWCGTPPLTFFEIEGTFQLENTLISISTHSYPTNYAWRIISLTKEELVIKRELTQQEIEHSALIDLYVEIENLTYAESCLNDLDWTFAPYGAKACGGPKGYIPYSKSIDTVSFLQKIEKYTEAEKEYNIKWGIISDCSLAASPKSVECQNGYPTLIY</sequence>
<keyword evidence="2" id="KW-1185">Reference proteome</keyword>
<accession>A0A2S7WHE2</accession>
<name>A0A2S7WHE2_9FLAO</name>
<organism evidence="1 2">
    <name type="scientific">Polaribacter glomeratus</name>
    <dbReference type="NCBI Taxonomy" id="102"/>
    <lineage>
        <taxon>Bacteria</taxon>
        <taxon>Pseudomonadati</taxon>
        <taxon>Bacteroidota</taxon>
        <taxon>Flavobacteriia</taxon>
        <taxon>Flavobacteriales</taxon>
        <taxon>Flavobacteriaceae</taxon>
    </lineage>
</organism>
<evidence type="ECO:0000313" key="2">
    <source>
        <dbReference type="Proteomes" id="UP000239068"/>
    </source>
</evidence>
<dbReference type="RefSeq" id="WP_105022163.1">
    <property type="nucleotide sequence ID" value="NZ_MSCM01000002.1"/>
</dbReference>
<comment type="caution">
    <text evidence="1">The sequence shown here is derived from an EMBL/GenBank/DDBJ whole genome shotgun (WGS) entry which is preliminary data.</text>
</comment>
<protein>
    <recommendedName>
        <fullName evidence="3">Lipocalin-like domain-containing protein</fullName>
    </recommendedName>
</protein>
<evidence type="ECO:0000313" key="1">
    <source>
        <dbReference type="EMBL" id="PQJ76846.1"/>
    </source>
</evidence>
<dbReference type="PROSITE" id="PS51257">
    <property type="entry name" value="PROKAR_LIPOPROTEIN"/>
    <property type="match status" value="1"/>
</dbReference>
<dbReference type="AlphaFoldDB" id="A0A2S7WHE2"/>
<dbReference type="Proteomes" id="UP000239068">
    <property type="component" value="Unassembled WGS sequence"/>
</dbReference>
<evidence type="ECO:0008006" key="3">
    <source>
        <dbReference type="Google" id="ProtNLM"/>
    </source>
</evidence>
<dbReference type="EMBL" id="MSCM01000002">
    <property type="protein sequence ID" value="PQJ76846.1"/>
    <property type="molecule type" value="Genomic_DNA"/>
</dbReference>
<reference evidence="1 2" key="1">
    <citation type="submission" date="2016-12" db="EMBL/GenBank/DDBJ databases">
        <title>Trade-off between light-utilization and light-protection in marine flavobacteria.</title>
        <authorList>
            <person name="Kumagai Y."/>
            <person name="Yoshizawa S."/>
            <person name="Kogure K."/>
            <person name="Iwasaki W."/>
        </authorList>
    </citation>
    <scope>NUCLEOTIDE SEQUENCE [LARGE SCALE GENOMIC DNA]</scope>
    <source>
        <strain evidence="1 2">ATCC 43844</strain>
    </source>
</reference>